<evidence type="ECO:0000313" key="2">
    <source>
        <dbReference type="EMBL" id="MFC4835459.1"/>
    </source>
</evidence>
<organism evidence="2 3">
    <name type="scientific">Actinomycetospora chibensis</name>
    <dbReference type="NCBI Taxonomy" id="663606"/>
    <lineage>
        <taxon>Bacteria</taxon>
        <taxon>Bacillati</taxon>
        <taxon>Actinomycetota</taxon>
        <taxon>Actinomycetes</taxon>
        <taxon>Pseudonocardiales</taxon>
        <taxon>Pseudonocardiaceae</taxon>
        <taxon>Actinomycetospora</taxon>
    </lineage>
</organism>
<proteinExistence type="predicted"/>
<accession>A0ABV9RMN2</accession>
<keyword evidence="2" id="KW-0378">Hydrolase</keyword>
<sequence>MNVTVDGRTVALAEHGDPDGAPVFLFHGTPDSRLGKEFTDAPARERGLRVLCPDRGGIGGSDPLLERTIRGYAGEVLALADVLGIERFATIGYSAGGPFALSCAAGCGPRVTGTALMAGAGPIDDRPGAREGLAKSDLDMLELLEKNPRREAMSLRVQKWATQLVPGAAVGQISAELAQPDKDFLARRPAKEEMSFFVESLRQGPHGVMDEYRLWANAWHLDWDAVAAPVEIFQGEDDRMVPMHHAEDIASRLPAGIARIHRLPGVGHLSIQDHVADVLDALVTP</sequence>
<name>A0ABV9RMN2_9PSEU</name>
<dbReference type="Gene3D" id="3.40.50.1820">
    <property type="entry name" value="alpha/beta hydrolase"/>
    <property type="match status" value="1"/>
</dbReference>
<keyword evidence="3" id="KW-1185">Reference proteome</keyword>
<dbReference type="InterPro" id="IPR000073">
    <property type="entry name" value="AB_hydrolase_1"/>
</dbReference>
<dbReference type="Pfam" id="PF00561">
    <property type="entry name" value="Abhydrolase_1"/>
    <property type="match status" value="1"/>
</dbReference>
<dbReference type="RefSeq" id="WP_274189109.1">
    <property type="nucleotide sequence ID" value="NZ_BAABHN010000050.1"/>
</dbReference>
<comment type="caution">
    <text evidence="2">The sequence shown here is derived from an EMBL/GenBank/DDBJ whole genome shotgun (WGS) entry which is preliminary data.</text>
</comment>
<evidence type="ECO:0000313" key="3">
    <source>
        <dbReference type="Proteomes" id="UP001595909"/>
    </source>
</evidence>
<dbReference type="EMBL" id="JBHSIM010000050">
    <property type="protein sequence ID" value="MFC4835459.1"/>
    <property type="molecule type" value="Genomic_DNA"/>
</dbReference>
<feature type="domain" description="AB hydrolase-1" evidence="1">
    <location>
        <begin position="22"/>
        <end position="273"/>
    </location>
</feature>
<dbReference type="SUPFAM" id="SSF53474">
    <property type="entry name" value="alpha/beta-Hydrolases"/>
    <property type="match status" value="1"/>
</dbReference>
<protein>
    <submittedName>
        <fullName evidence="2">Alpha/beta fold hydrolase</fullName>
    </submittedName>
</protein>
<dbReference type="PANTHER" id="PTHR43433:SF10">
    <property type="entry name" value="AB HYDROLASE-1 DOMAIN-CONTAINING PROTEIN"/>
    <property type="match status" value="1"/>
</dbReference>
<evidence type="ECO:0000259" key="1">
    <source>
        <dbReference type="Pfam" id="PF00561"/>
    </source>
</evidence>
<dbReference type="InterPro" id="IPR050471">
    <property type="entry name" value="AB_hydrolase"/>
</dbReference>
<dbReference type="GO" id="GO:0016787">
    <property type="term" value="F:hydrolase activity"/>
    <property type="evidence" value="ECO:0007669"/>
    <property type="project" value="UniProtKB-KW"/>
</dbReference>
<dbReference type="InterPro" id="IPR029058">
    <property type="entry name" value="AB_hydrolase_fold"/>
</dbReference>
<dbReference type="Proteomes" id="UP001595909">
    <property type="component" value="Unassembled WGS sequence"/>
</dbReference>
<gene>
    <name evidence="2" type="ORF">ACFPEL_23820</name>
</gene>
<reference evidence="3" key="1">
    <citation type="journal article" date="2019" name="Int. J. Syst. Evol. Microbiol.">
        <title>The Global Catalogue of Microorganisms (GCM) 10K type strain sequencing project: providing services to taxonomists for standard genome sequencing and annotation.</title>
        <authorList>
            <consortium name="The Broad Institute Genomics Platform"/>
            <consortium name="The Broad Institute Genome Sequencing Center for Infectious Disease"/>
            <person name="Wu L."/>
            <person name="Ma J."/>
        </authorList>
    </citation>
    <scope>NUCLEOTIDE SEQUENCE [LARGE SCALE GENOMIC DNA]</scope>
    <source>
        <strain evidence="3">CCUG 50347</strain>
    </source>
</reference>
<dbReference type="PANTHER" id="PTHR43433">
    <property type="entry name" value="HYDROLASE, ALPHA/BETA FOLD FAMILY PROTEIN"/>
    <property type="match status" value="1"/>
</dbReference>